<dbReference type="RefSeq" id="WP_255916465.1">
    <property type="nucleotide sequence ID" value="NZ_JANFQO010000027.1"/>
</dbReference>
<dbReference type="PIRSF" id="PIRSF029288">
    <property type="entry name" value="SciE_ImpE"/>
    <property type="match status" value="1"/>
</dbReference>
<sequence length="276" mass="30534">MDATLSATLRRDQSLAEQQAELVAAIRAKPESLPLRVHLAQLSMLTGNWSRAVTQLQTAATLSAAAIPMAQMYREAIRCELQREKVFAGELAPQTIGQPEPWFATLSQSLASRPRDKALADELMQQAFEAAPATAFLLDETPVEWLADADSRLGPVCEIILKGQYYWLPFDHIQLLELEPPTDLRDLVWLPGRLTLRNGGQHVVLVPSRYPRSYGQADERLALASLTTWETIGEDAYAGLGQRSWVSDVDDHAFLSVRRLERAEDAADDGAADGDE</sequence>
<reference evidence="1" key="1">
    <citation type="submission" date="2022-07" db="EMBL/GenBank/DDBJ databases">
        <title>Tahibacter sp., a new gammaproteobacterium isolated from the silt sample collected at pig farm.</title>
        <authorList>
            <person name="Chen H."/>
        </authorList>
    </citation>
    <scope>NUCLEOTIDE SEQUENCE</scope>
    <source>
        <strain evidence="1">P2K</strain>
    </source>
</reference>
<proteinExistence type="predicted"/>
<dbReference type="Gene3D" id="1.25.40.10">
    <property type="entry name" value="Tetratricopeptide repeat domain"/>
    <property type="match status" value="1"/>
</dbReference>
<keyword evidence="2" id="KW-1185">Reference proteome</keyword>
<name>A0ABT1QYC2_9GAMM</name>
<dbReference type="SUPFAM" id="SSF144059">
    <property type="entry name" value="ImpE-like"/>
    <property type="match status" value="1"/>
</dbReference>
<comment type="caution">
    <text evidence="1">The sequence shown here is derived from an EMBL/GenBank/DDBJ whole genome shotgun (WGS) entry which is preliminary data.</text>
</comment>
<evidence type="ECO:0000313" key="1">
    <source>
        <dbReference type="EMBL" id="MCQ4167277.1"/>
    </source>
</evidence>
<gene>
    <name evidence="1" type="ORF">NM961_21395</name>
</gene>
<dbReference type="InterPro" id="IPR009211">
    <property type="entry name" value="TagJ"/>
</dbReference>
<dbReference type="Proteomes" id="UP001165498">
    <property type="component" value="Unassembled WGS sequence"/>
</dbReference>
<dbReference type="EMBL" id="JANFQO010000027">
    <property type="protein sequence ID" value="MCQ4167277.1"/>
    <property type="molecule type" value="Genomic_DNA"/>
</dbReference>
<evidence type="ECO:0000313" key="2">
    <source>
        <dbReference type="Proteomes" id="UP001165498"/>
    </source>
</evidence>
<accession>A0ABT1QYC2</accession>
<dbReference type="Pfam" id="PF07024">
    <property type="entry name" value="ImpE"/>
    <property type="match status" value="1"/>
</dbReference>
<protein>
    <submittedName>
        <fullName evidence="1">Virulence protein SciE type</fullName>
    </submittedName>
</protein>
<dbReference type="InterPro" id="IPR011990">
    <property type="entry name" value="TPR-like_helical_dom_sf"/>
</dbReference>
<organism evidence="1 2">
    <name type="scientific">Tahibacter harae</name>
    <dbReference type="NCBI Taxonomy" id="2963937"/>
    <lineage>
        <taxon>Bacteria</taxon>
        <taxon>Pseudomonadati</taxon>
        <taxon>Pseudomonadota</taxon>
        <taxon>Gammaproteobacteria</taxon>
        <taxon>Lysobacterales</taxon>
        <taxon>Rhodanobacteraceae</taxon>
        <taxon>Tahibacter</taxon>
    </lineage>
</organism>